<dbReference type="GO" id="GO:0003887">
    <property type="term" value="F:DNA-directed DNA polymerase activity"/>
    <property type="evidence" value="ECO:0007669"/>
    <property type="project" value="InterPro"/>
</dbReference>
<dbReference type="Pfam" id="PF00929">
    <property type="entry name" value="RNase_T"/>
    <property type="match status" value="1"/>
</dbReference>
<evidence type="ECO:0000313" key="6">
    <source>
        <dbReference type="EMBL" id="PTF12584.1"/>
    </source>
</evidence>
<dbReference type="Proteomes" id="UP000243350">
    <property type="component" value="Unassembled WGS sequence"/>
</dbReference>
<dbReference type="AlphaFoldDB" id="A0A2T4KTD9"/>
<accession>A0A2T4KTD9</accession>
<keyword evidence="4" id="KW-0175">Coiled coil</keyword>
<reference evidence="6 7" key="1">
    <citation type="journal article" date="2016" name="Front. Microbiol.">
        <title>Comprehensive Phylogenetic Analysis of Bovine Non-aureus Staphylococci Species Based on Whole-Genome Sequencing.</title>
        <authorList>
            <person name="Naushad S."/>
            <person name="Barkema H.W."/>
            <person name="Luby C."/>
            <person name="Condas L.A."/>
            <person name="Nobrega D.B."/>
            <person name="Carson D.A."/>
            <person name="De Buck J."/>
        </authorList>
    </citation>
    <scope>NUCLEOTIDE SEQUENCE [LARGE SCALE GENOMIC DNA]</scope>
    <source>
        <strain evidence="6 7">SNUC 4143</strain>
    </source>
</reference>
<dbReference type="CDD" id="cd06127">
    <property type="entry name" value="DEDDh"/>
    <property type="match status" value="1"/>
</dbReference>
<evidence type="ECO:0000256" key="1">
    <source>
        <dbReference type="ARBA" id="ARBA00022722"/>
    </source>
</evidence>
<feature type="domain" description="Exonuclease" evidence="5">
    <location>
        <begin position="92"/>
        <end position="258"/>
    </location>
</feature>
<evidence type="ECO:0000256" key="4">
    <source>
        <dbReference type="SAM" id="Coils"/>
    </source>
</evidence>
<evidence type="ECO:0000256" key="2">
    <source>
        <dbReference type="ARBA" id="ARBA00022801"/>
    </source>
</evidence>
<dbReference type="GO" id="GO:0008408">
    <property type="term" value="F:3'-5' exonuclease activity"/>
    <property type="evidence" value="ECO:0007669"/>
    <property type="project" value="TreeGrafter"/>
</dbReference>
<dbReference type="InterPro" id="IPR036397">
    <property type="entry name" value="RNaseH_sf"/>
</dbReference>
<dbReference type="GO" id="GO:0003677">
    <property type="term" value="F:DNA binding"/>
    <property type="evidence" value="ECO:0007669"/>
    <property type="project" value="InterPro"/>
</dbReference>
<evidence type="ECO:0000259" key="5">
    <source>
        <dbReference type="SMART" id="SM00479"/>
    </source>
</evidence>
<proteinExistence type="predicted"/>
<protein>
    <recommendedName>
        <fullName evidence="5">Exonuclease domain-containing protein</fullName>
    </recommendedName>
</protein>
<keyword evidence="3" id="KW-0269">Exonuclease</keyword>
<feature type="non-terminal residue" evidence="6">
    <location>
        <position position="1"/>
    </location>
</feature>
<keyword evidence="2" id="KW-0378">Hydrolase</keyword>
<dbReference type="FunFam" id="3.30.420.10:FF:000045">
    <property type="entry name" value="3'-5' exonuclease DinG"/>
    <property type="match status" value="1"/>
</dbReference>
<dbReference type="SMART" id="SM00479">
    <property type="entry name" value="EXOIII"/>
    <property type="match status" value="1"/>
</dbReference>
<evidence type="ECO:0000313" key="7">
    <source>
        <dbReference type="Proteomes" id="UP000243350"/>
    </source>
</evidence>
<name>A0A2T4KTD9_9STAP</name>
<dbReference type="NCBIfam" id="TIGR00573">
    <property type="entry name" value="dnaq"/>
    <property type="match status" value="1"/>
</dbReference>
<dbReference type="GO" id="GO:0006260">
    <property type="term" value="P:DNA replication"/>
    <property type="evidence" value="ECO:0007669"/>
    <property type="project" value="InterPro"/>
</dbReference>
<feature type="coiled-coil region" evidence="4">
    <location>
        <begin position="3"/>
        <end position="54"/>
    </location>
</feature>
<dbReference type="InterPro" id="IPR012337">
    <property type="entry name" value="RNaseH-like_sf"/>
</dbReference>
<dbReference type="PANTHER" id="PTHR30231">
    <property type="entry name" value="DNA POLYMERASE III SUBUNIT EPSILON"/>
    <property type="match status" value="1"/>
</dbReference>
<gene>
    <name evidence="6" type="ORF">BUY48_09580</name>
</gene>
<keyword evidence="1" id="KW-0540">Nuclease</keyword>
<dbReference type="InterPro" id="IPR006054">
    <property type="entry name" value="DnaQ"/>
</dbReference>
<dbReference type="Gene3D" id="3.30.420.10">
    <property type="entry name" value="Ribonuclease H-like superfamily/Ribonuclease H"/>
    <property type="match status" value="1"/>
</dbReference>
<dbReference type="InterPro" id="IPR013520">
    <property type="entry name" value="Ribonucl_H"/>
</dbReference>
<dbReference type="RefSeq" id="WP_107520380.1">
    <property type="nucleotide sequence ID" value="NZ_PYZH01000071.1"/>
</dbReference>
<evidence type="ECO:0000256" key="3">
    <source>
        <dbReference type="ARBA" id="ARBA00022839"/>
    </source>
</evidence>
<organism evidence="6 7">
    <name type="scientific">Staphylococcus devriesei</name>
    <dbReference type="NCBI Taxonomy" id="586733"/>
    <lineage>
        <taxon>Bacteria</taxon>
        <taxon>Bacillati</taxon>
        <taxon>Bacillota</taxon>
        <taxon>Bacilli</taxon>
        <taxon>Bacillales</taxon>
        <taxon>Staphylococcaceae</taxon>
        <taxon>Staphylococcus</taxon>
    </lineage>
</organism>
<sequence length="258" mass="30021">DYILKLEKENKQVATLKENTEKTQKSIQELNEKLKLKENQIDELKSENKNIKEDYFSTLFSFENSSKEKVEPSRSSTHLDLSYTKARKLTSTFVVLDFETTGLNYKDNEIIQYGVVEFKDGNVINEFTKFFKPNQPVGKTVMRKTGITNEFLEDKPRISKEYMKELLLLIGGKTIVAHNAPFDMKFLLKNLHDFNIEHEKFRVFDTLTASRRLINETPNHKLETLKEYFNLDDGESHQALNDAKATGQLALLLINRME</sequence>
<dbReference type="SUPFAM" id="SSF53098">
    <property type="entry name" value="Ribonuclease H-like"/>
    <property type="match status" value="1"/>
</dbReference>
<dbReference type="PANTHER" id="PTHR30231:SF4">
    <property type="entry name" value="PROTEIN NEN2"/>
    <property type="match status" value="1"/>
</dbReference>
<comment type="caution">
    <text evidence="6">The sequence shown here is derived from an EMBL/GenBank/DDBJ whole genome shotgun (WGS) entry which is preliminary data.</text>
</comment>
<dbReference type="GO" id="GO:0005829">
    <property type="term" value="C:cytosol"/>
    <property type="evidence" value="ECO:0007669"/>
    <property type="project" value="TreeGrafter"/>
</dbReference>
<dbReference type="EMBL" id="PYZH01000071">
    <property type="protein sequence ID" value="PTF12584.1"/>
    <property type="molecule type" value="Genomic_DNA"/>
</dbReference>